<protein>
    <submittedName>
        <fullName evidence="2">HBR331Cp</fullName>
    </submittedName>
</protein>
<reference evidence="2 3" key="1">
    <citation type="submission" date="2016-01" db="EMBL/GenBank/DDBJ databases">
        <title>Genome sequence of the yeast Holleya sinecauda.</title>
        <authorList>
            <person name="Dietrich F.S."/>
        </authorList>
    </citation>
    <scope>NUCLEOTIDE SEQUENCE [LARGE SCALE GENOMIC DNA]</scope>
    <source>
        <strain evidence="2 3">ATCC 58844</strain>
    </source>
</reference>
<dbReference type="Proteomes" id="UP000243052">
    <property type="component" value="Chromosome ii"/>
</dbReference>
<feature type="compositionally biased region" description="Low complexity" evidence="1">
    <location>
        <begin position="261"/>
        <end position="282"/>
    </location>
</feature>
<dbReference type="GeneID" id="28721494"/>
<feature type="compositionally biased region" description="Low complexity" evidence="1">
    <location>
        <begin position="462"/>
        <end position="473"/>
    </location>
</feature>
<dbReference type="RefSeq" id="XP_017986228.1">
    <property type="nucleotide sequence ID" value="XM_018130739.1"/>
</dbReference>
<feature type="compositionally biased region" description="Polar residues" evidence="1">
    <location>
        <begin position="219"/>
        <end position="229"/>
    </location>
</feature>
<feature type="compositionally biased region" description="Basic residues" evidence="1">
    <location>
        <begin position="283"/>
        <end position="295"/>
    </location>
</feature>
<feature type="compositionally biased region" description="Basic residues" evidence="1">
    <location>
        <begin position="205"/>
        <end position="216"/>
    </location>
</feature>
<name>A0A120K1C6_9SACH</name>
<feature type="compositionally biased region" description="Low complexity" evidence="1">
    <location>
        <begin position="510"/>
        <end position="528"/>
    </location>
</feature>
<feature type="region of interest" description="Disordered" evidence="1">
    <location>
        <begin position="131"/>
        <end position="397"/>
    </location>
</feature>
<feature type="compositionally biased region" description="Low complexity" evidence="1">
    <location>
        <begin position="564"/>
        <end position="578"/>
    </location>
</feature>
<evidence type="ECO:0000256" key="1">
    <source>
        <dbReference type="SAM" id="MobiDB-lite"/>
    </source>
</evidence>
<organism evidence="2 3">
    <name type="scientific">Eremothecium sinecaudum</name>
    <dbReference type="NCBI Taxonomy" id="45286"/>
    <lineage>
        <taxon>Eukaryota</taxon>
        <taxon>Fungi</taxon>
        <taxon>Dikarya</taxon>
        <taxon>Ascomycota</taxon>
        <taxon>Saccharomycotina</taxon>
        <taxon>Saccharomycetes</taxon>
        <taxon>Saccharomycetales</taxon>
        <taxon>Saccharomycetaceae</taxon>
        <taxon>Eremothecium</taxon>
    </lineage>
</organism>
<feature type="region of interest" description="Disordered" evidence="1">
    <location>
        <begin position="505"/>
        <end position="578"/>
    </location>
</feature>
<feature type="compositionally biased region" description="Polar residues" evidence="1">
    <location>
        <begin position="148"/>
        <end position="187"/>
    </location>
</feature>
<gene>
    <name evidence="2" type="ORF">AW171_hschr21049</name>
</gene>
<proteinExistence type="predicted"/>
<feature type="region of interest" description="Disordered" evidence="1">
    <location>
        <begin position="454"/>
        <end position="493"/>
    </location>
</feature>
<feature type="compositionally biased region" description="Acidic residues" evidence="1">
    <location>
        <begin position="300"/>
        <end position="341"/>
    </location>
</feature>
<keyword evidence="3" id="KW-1185">Reference proteome</keyword>
<dbReference type="AlphaFoldDB" id="A0A120K1C6"/>
<feature type="compositionally biased region" description="Polar residues" evidence="1">
    <location>
        <begin position="474"/>
        <end position="490"/>
    </location>
</feature>
<feature type="compositionally biased region" description="Basic and acidic residues" evidence="1">
    <location>
        <begin position="381"/>
        <end position="397"/>
    </location>
</feature>
<dbReference type="STRING" id="45286.A0A120K1C6"/>
<dbReference type="OrthoDB" id="4067996at2759"/>
<evidence type="ECO:0000313" key="2">
    <source>
        <dbReference type="EMBL" id="AMD19232.1"/>
    </source>
</evidence>
<accession>A0A120K1C6</accession>
<feature type="compositionally biased region" description="Polar residues" evidence="1">
    <location>
        <begin position="529"/>
        <end position="551"/>
    </location>
</feature>
<evidence type="ECO:0000313" key="3">
    <source>
        <dbReference type="Proteomes" id="UP000243052"/>
    </source>
</evidence>
<sequence>MDTTSASANLRANPELMNSDLTDVVTVLKSHSMTINTMSDRLNKLESIVPGNDDVISQTIDSLTSTVKNLAYNQKMLECKLDDVLKNQTNTDVAVNDISGRLESLVNIFNNNISNIGTLLNQQQVMASGGNYQAAPAPTRGPGRPKKNQSVVTTSLPNGASYSRIQLPMNNINIPKSKRQFTNPSQESLKKVTPTPSQDEMPNPPRRRGRPPKNRKNTPAPSASATPVNPSEDKISLADNDEDSNSRPTPETEATLRKNESGSGSLRGRRGSVASSGSAAVRNTRRNSKRVRLQKHFYDEASDGSEELSQSDDDQDAEDQEKLDDEDDDDEDEQDDNDSSYEESSMKGSSRVPRLRDKGNQEEEDTGSASGSPGVSVKSRRQLELEKRRDPREKMLVSMKYSDRDKAKSFMESNKDLLKAMKEEERKKRMTAINYEPIYNNSLQQTIRQVHNTAAGIPPPLSSSTLAPLPQSSDSNRTVTADASTLSFHNSEPRRMGILSMLNSHEPAQSKPSNNKSTSKESSATAANCTTPENSSASNNNKRQSTDSDSLMITPIKRSKGSFSNPTTASTSAPSASANSYLSNYTTVTSTTTPTIDLSKNIQISVRGRPFNATNGTDNSATLLMASPIELVCKDGYFYRRNDLSTAITTGSYLALKFKNKEEELIKMTMHEDYAELTRQNRINAYFMKPDIDVETEYACQVLSRVTLTERYVNSLEYFLMEFRWENRLVSLGLRLRESKRTWQRRKALFALFEFWRDKSREKRGFTNFTIFHAVKEMENYRVFINRSVSWFYNHITLLKMILFDLCDNTDIHWREWMFPKGSEIPVEGLDDKISKTNINQLIDSMLTLDFLEDGTENLHTKSSAA</sequence>
<dbReference type="EMBL" id="CP014242">
    <property type="protein sequence ID" value="AMD19232.1"/>
    <property type="molecule type" value="Genomic_DNA"/>
</dbReference>